<dbReference type="EMBL" id="VSSQ01002164">
    <property type="protein sequence ID" value="MPM13730.1"/>
    <property type="molecule type" value="Genomic_DNA"/>
</dbReference>
<dbReference type="GO" id="GO:0046872">
    <property type="term" value="F:metal ion binding"/>
    <property type="evidence" value="ECO:0007669"/>
    <property type="project" value="UniProtKB-KW"/>
</dbReference>
<dbReference type="GO" id="GO:0051536">
    <property type="term" value="F:iron-sulfur cluster binding"/>
    <property type="evidence" value="ECO:0007669"/>
    <property type="project" value="UniProtKB-KW"/>
</dbReference>
<dbReference type="Pfam" id="PF04055">
    <property type="entry name" value="Radical_SAM"/>
    <property type="match status" value="1"/>
</dbReference>
<evidence type="ECO:0000256" key="3">
    <source>
        <dbReference type="ARBA" id="ARBA00023014"/>
    </source>
</evidence>
<keyword evidence="2" id="KW-0408">Iron</keyword>
<protein>
    <recommendedName>
        <fullName evidence="4">Radical SAM core domain-containing protein</fullName>
    </recommendedName>
</protein>
<dbReference type="InterPro" id="IPR058240">
    <property type="entry name" value="rSAM_sf"/>
</dbReference>
<proteinExistence type="predicted"/>
<dbReference type="InterPro" id="IPR007197">
    <property type="entry name" value="rSAM"/>
</dbReference>
<dbReference type="SFLD" id="SFLDG01084">
    <property type="entry name" value="Uncharacterised_Radical_SAM_Su"/>
    <property type="match status" value="1"/>
</dbReference>
<dbReference type="SUPFAM" id="SSF102114">
    <property type="entry name" value="Radical SAM enzymes"/>
    <property type="match status" value="1"/>
</dbReference>
<evidence type="ECO:0000313" key="5">
    <source>
        <dbReference type="EMBL" id="MPM13730.1"/>
    </source>
</evidence>
<name>A0A644XBZ3_9ZZZZ</name>
<feature type="domain" description="Radical SAM core" evidence="4">
    <location>
        <begin position="20"/>
        <end position="198"/>
    </location>
</feature>
<dbReference type="AlphaFoldDB" id="A0A644XBZ3"/>
<gene>
    <name evidence="5" type="ORF">SDC9_60089</name>
</gene>
<evidence type="ECO:0000256" key="1">
    <source>
        <dbReference type="ARBA" id="ARBA00022723"/>
    </source>
</evidence>
<dbReference type="InterPro" id="IPR040086">
    <property type="entry name" value="MJ0683-like"/>
</dbReference>
<dbReference type="SFLD" id="SFLDS00029">
    <property type="entry name" value="Radical_SAM"/>
    <property type="match status" value="1"/>
</dbReference>
<keyword evidence="1" id="KW-0479">Metal-binding</keyword>
<keyword evidence="3" id="KW-0411">Iron-sulfur</keyword>
<comment type="caution">
    <text evidence="5">The sequence shown here is derived from an EMBL/GenBank/DDBJ whole genome shotgun (WGS) entry which is preliminary data.</text>
</comment>
<dbReference type="PANTHER" id="PTHR43432">
    <property type="entry name" value="SLR0285 PROTEIN"/>
    <property type="match status" value="1"/>
</dbReference>
<organism evidence="5">
    <name type="scientific">bioreactor metagenome</name>
    <dbReference type="NCBI Taxonomy" id="1076179"/>
    <lineage>
        <taxon>unclassified sequences</taxon>
        <taxon>metagenomes</taxon>
        <taxon>ecological metagenomes</taxon>
    </lineage>
</organism>
<dbReference type="Gene3D" id="3.80.30.30">
    <property type="match status" value="1"/>
</dbReference>
<reference evidence="5" key="1">
    <citation type="submission" date="2019-08" db="EMBL/GenBank/DDBJ databases">
        <authorList>
            <person name="Kucharzyk K."/>
            <person name="Murdoch R.W."/>
            <person name="Higgins S."/>
            <person name="Loffler F."/>
        </authorList>
    </citation>
    <scope>NUCLEOTIDE SEQUENCE</scope>
</reference>
<sequence length="248" mass="28498">METITRKSLIYKSGLGVQCINHVRGCSHGCRYPCYAFMIAHSHEQVKNIEEWCKPQLVSNAAELLTKELSRKRVLPDRIHLCLSTDPFMYGYPEVTEMTLKLIRIMNSCGVRSSVLTKGILPEELTDGTIYSQENTYGISLVSLSEDFRKRWEPGAAPYAERIGALKMLSKKGLRTLVHMEPYPTPNIIQQDLIKILEEVSFADSIQLGGWNYNKIPKQFPEYEKFYKSQAILLERFCKSHDIHCEVF</sequence>
<dbReference type="CDD" id="cd01335">
    <property type="entry name" value="Radical_SAM"/>
    <property type="match status" value="1"/>
</dbReference>
<evidence type="ECO:0000256" key="2">
    <source>
        <dbReference type="ARBA" id="ARBA00023004"/>
    </source>
</evidence>
<dbReference type="GO" id="GO:0003824">
    <property type="term" value="F:catalytic activity"/>
    <property type="evidence" value="ECO:0007669"/>
    <property type="project" value="InterPro"/>
</dbReference>
<evidence type="ECO:0000259" key="4">
    <source>
        <dbReference type="Pfam" id="PF04055"/>
    </source>
</evidence>
<dbReference type="PANTHER" id="PTHR43432:SF6">
    <property type="entry name" value="RADICAL SAM CORE DOMAIN-CONTAINING PROTEIN"/>
    <property type="match status" value="1"/>
</dbReference>
<accession>A0A644XBZ3</accession>